<evidence type="ECO:0000313" key="3">
    <source>
        <dbReference type="Proteomes" id="UP000183200"/>
    </source>
</evidence>
<feature type="transmembrane region" description="Helical" evidence="1">
    <location>
        <begin position="102"/>
        <end position="123"/>
    </location>
</feature>
<keyword evidence="1" id="KW-0472">Membrane</keyword>
<dbReference type="Proteomes" id="UP000183200">
    <property type="component" value="Unassembled WGS sequence"/>
</dbReference>
<proteinExistence type="predicted"/>
<feature type="transmembrane region" description="Helical" evidence="1">
    <location>
        <begin position="27"/>
        <end position="46"/>
    </location>
</feature>
<accession>A0A1H0AQ54</accession>
<name>A0A1H0AQ54_9SPHI</name>
<evidence type="ECO:0000313" key="2">
    <source>
        <dbReference type="EMBL" id="SDN35474.1"/>
    </source>
</evidence>
<dbReference type="EMBL" id="FNGY01000007">
    <property type="protein sequence ID" value="SDN35474.1"/>
    <property type="molecule type" value="Genomic_DNA"/>
</dbReference>
<keyword evidence="1" id="KW-1133">Transmembrane helix</keyword>
<keyword evidence="1" id="KW-0812">Transmembrane</keyword>
<organism evidence="2 3">
    <name type="scientific">Pedobacter steynii</name>
    <dbReference type="NCBI Taxonomy" id="430522"/>
    <lineage>
        <taxon>Bacteria</taxon>
        <taxon>Pseudomonadati</taxon>
        <taxon>Bacteroidota</taxon>
        <taxon>Sphingobacteriia</taxon>
        <taxon>Sphingobacteriales</taxon>
        <taxon>Sphingobacteriaceae</taxon>
        <taxon>Pedobacter</taxon>
    </lineage>
</organism>
<protein>
    <submittedName>
        <fullName evidence="2">Uncharacterized protein</fullName>
    </submittedName>
</protein>
<evidence type="ECO:0000256" key="1">
    <source>
        <dbReference type="SAM" id="Phobius"/>
    </source>
</evidence>
<gene>
    <name evidence="2" type="ORF">SAMN05421820_107164</name>
</gene>
<dbReference type="AlphaFoldDB" id="A0A1H0AQ54"/>
<reference evidence="3" key="1">
    <citation type="submission" date="2016-10" db="EMBL/GenBank/DDBJ databases">
        <authorList>
            <person name="Varghese N."/>
            <person name="Submissions S."/>
        </authorList>
    </citation>
    <scope>NUCLEOTIDE SEQUENCE [LARGE SCALE GENOMIC DNA]</scope>
    <source>
        <strain evidence="3">DSM 19110</strain>
    </source>
</reference>
<feature type="transmembrane region" description="Helical" evidence="1">
    <location>
        <begin position="58"/>
        <end position="78"/>
    </location>
</feature>
<keyword evidence="3" id="KW-1185">Reference proteome</keyword>
<sequence length="132" mass="16095">MYYYLFYKFYKLFEAFKTTRWLTDTKAIIVVMSIEIWILFSLNCYYDVLSHKRGQLNFISIKVLVPFILLLIIKWFAFWRDDRWKDYVKEFDKWPEEKNNKGGWIVAGITLFFFANLLFSLYLDPPPGGWKQ</sequence>